<evidence type="ECO:0000313" key="4">
    <source>
        <dbReference type="EMBL" id="SNS20648.1"/>
    </source>
</evidence>
<dbReference type="Pfam" id="PF00239">
    <property type="entry name" value="Resolvase"/>
    <property type="match status" value="1"/>
</dbReference>
<reference evidence="4 5" key="1">
    <citation type="submission" date="2017-06" db="EMBL/GenBank/DDBJ databases">
        <authorList>
            <person name="Kim H.J."/>
            <person name="Triplett B.A."/>
        </authorList>
    </citation>
    <scope>NUCLEOTIDE SEQUENCE [LARGE SCALE GENOMIC DNA]</scope>
    <source>
        <strain evidence="4 5">SCA</strain>
    </source>
</reference>
<name>A0A239CLM6_9FIRM</name>
<evidence type="ECO:0000256" key="1">
    <source>
        <dbReference type="SAM" id="Coils"/>
    </source>
</evidence>
<dbReference type="GO" id="GO:0000150">
    <property type="term" value="F:DNA strand exchange activity"/>
    <property type="evidence" value="ECO:0007669"/>
    <property type="project" value="InterPro"/>
</dbReference>
<evidence type="ECO:0000259" key="2">
    <source>
        <dbReference type="PROSITE" id="PS51736"/>
    </source>
</evidence>
<keyword evidence="1" id="KW-0175">Coiled coil</keyword>
<dbReference type="PROSITE" id="PS51737">
    <property type="entry name" value="RECOMBINASE_DNA_BIND"/>
    <property type="match status" value="1"/>
</dbReference>
<gene>
    <name evidence="4" type="ORF">SAMN05446037_100620</name>
</gene>
<dbReference type="RefSeq" id="WP_089282278.1">
    <property type="nucleotide sequence ID" value="NZ_FZOJ01000006.1"/>
</dbReference>
<accession>A0A239CLM6</accession>
<dbReference type="Pfam" id="PF13408">
    <property type="entry name" value="Zn_ribbon_recom"/>
    <property type="match status" value="1"/>
</dbReference>
<dbReference type="Gene3D" id="3.40.50.1390">
    <property type="entry name" value="Resolvase, N-terminal catalytic domain"/>
    <property type="match status" value="1"/>
</dbReference>
<dbReference type="Proteomes" id="UP000198304">
    <property type="component" value="Unassembled WGS sequence"/>
</dbReference>
<dbReference type="EMBL" id="FZOJ01000006">
    <property type="protein sequence ID" value="SNS20648.1"/>
    <property type="molecule type" value="Genomic_DNA"/>
</dbReference>
<dbReference type="InterPro" id="IPR025827">
    <property type="entry name" value="Zn_ribbon_recom_dom"/>
</dbReference>
<proteinExistence type="predicted"/>
<feature type="domain" description="Recombinase" evidence="3">
    <location>
        <begin position="178"/>
        <end position="303"/>
    </location>
</feature>
<dbReference type="InterPro" id="IPR006119">
    <property type="entry name" value="Resolv_N"/>
</dbReference>
<dbReference type="SUPFAM" id="SSF53041">
    <property type="entry name" value="Resolvase-like"/>
    <property type="match status" value="1"/>
</dbReference>
<feature type="coiled-coil region" evidence="1">
    <location>
        <begin position="401"/>
        <end position="473"/>
    </location>
</feature>
<organism evidence="4 5">
    <name type="scientific">Anaerovirgula multivorans</name>
    <dbReference type="NCBI Taxonomy" id="312168"/>
    <lineage>
        <taxon>Bacteria</taxon>
        <taxon>Bacillati</taxon>
        <taxon>Bacillota</taxon>
        <taxon>Clostridia</taxon>
        <taxon>Peptostreptococcales</taxon>
        <taxon>Natronincolaceae</taxon>
        <taxon>Anaerovirgula</taxon>
    </lineage>
</organism>
<protein>
    <submittedName>
        <fullName evidence="4">Site-specific DNA recombinase</fullName>
    </submittedName>
</protein>
<dbReference type="InterPro" id="IPR050639">
    <property type="entry name" value="SSR_resolvase"/>
</dbReference>
<dbReference type="PROSITE" id="PS51736">
    <property type="entry name" value="RECOMBINASES_3"/>
    <property type="match status" value="1"/>
</dbReference>
<dbReference type="SMART" id="SM00857">
    <property type="entry name" value="Resolvase"/>
    <property type="match status" value="1"/>
</dbReference>
<evidence type="ECO:0000313" key="5">
    <source>
        <dbReference type="Proteomes" id="UP000198304"/>
    </source>
</evidence>
<sequence length="631" mass="74143">MDLYTIRNELMLGKSIYDLNLRVTFYTRVSTKEEEQLKSLKNQVQYFESFIKGKDNWIFVDGYVDKALSGTRTDKRDAFNKMVDDARLKKFDLVLTKEVSRFARNTLDSIQYTRELLKNGVGVLFESDNINTLLPDSELRLTIMASMAQEESRKISERVKWGKKRSAENGKIYANPRMWGYELVDSKLCIIEDEAKMIRKIFELYCRKIGFRRIGEILKEEGYVNNNGNPLSYSTLSYIIRNPRYKGYFTANRTRIVDFLTRERKYLDKNDWIIYKDTEAAPPIVSEEVWDKANELLEHKRGKVMSKEESYTNKYLYSGKLFCKEHGNPLWRTLYKYKTVPDKEVWQCKEYRNGGKKACDLPTIYTEEINFILKQILNFVLRHKSRFADYLMDVYRANVENADHDKDIKGLKAQVDQINKRKDKLLDLSLNDMIGNNEFKRRNDEFNQTIESLEEQIEQYEKLNKATSDLASQLTDIEKMLSKEDFIEKIDTEIIDKFLDRVTVSKGENDNEVEMEITLKTGAAVEVYHRKDLRLSLIKHFIRADISTEVSPVVGTEKQSEELVKYLLDEFEQNPEKIWETNMFGKSLHDMVKEQLQNKLTVMPEDTRIKLQKTLQKIINDGNSGFIAIIL</sequence>
<dbReference type="Pfam" id="PF20439">
    <property type="entry name" value="SpoIVA_C"/>
    <property type="match status" value="1"/>
</dbReference>
<feature type="domain" description="Resolvase/invertase-type recombinase catalytic" evidence="2">
    <location>
        <begin position="22"/>
        <end position="170"/>
    </location>
</feature>
<dbReference type="OrthoDB" id="9769353at2"/>
<dbReference type="AlphaFoldDB" id="A0A239CLM6"/>
<dbReference type="PANTHER" id="PTHR30461:SF23">
    <property type="entry name" value="DNA RECOMBINASE-RELATED"/>
    <property type="match status" value="1"/>
</dbReference>
<dbReference type="GO" id="GO:0003677">
    <property type="term" value="F:DNA binding"/>
    <property type="evidence" value="ECO:0007669"/>
    <property type="project" value="InterPro"/>
</dbReference>
<dbReference type="InterPro" id="IPR038109">
    <property type="entry name" value="DNA_bind_recomb_sf"/>
</dbReference>
<dbReference type="InterPro" id="IPR046840">
    <property type="entry name" value="SpoIVA_C"/>
</dbReference>
<evidence type="ECO:0000259" key="3">
    <source>
        <dbReference type="PROSITE" id="PS51737"/>
    </source>
</evidence>
<dbReference type="Gene3D" id="3.90.1750.20">
    <property type="entry name" value="Putative Large Serine Recombinase, Chain B, Domain 2"/>
    <property type="match status" value="1"/>
</dbReference>
<dbReference type="InterPro" id="IPR011109">
    <property type="entry name" value="DNA_bind_recombinase_dom"/>
</dbReference>
<keyword evidence="5" id="KW-1185">Reference proteome</keyword>
<dbReference type="InterPro" id="IPR036162">
    <property type="entry name" value="Resolvase-like_N_sf"/>
</dbReference>
<dbReference type="PANTHER" id="PTHR30461">
    <property type="entry name" value="DNA-INVERTASE FROM LAMBDOID PROPHAGE"/>
    <property type="match status" value="1"/>
</dbReference>
<dbReference type="Pfam" id="PF07508">
    <property type="entry name" value="Recombinase"/>
    <property type="match status" value="1"/>
</dbReference>
<dbReference type="CDD" id="cd00338">
    <property type="entry name" value="Ser_Recombinase"/>
    <property type="match status" value="1"/>
</dbReference>